<dbReference type="InterPro" id="IPR036397">
    <property type="entry name" value="RNaseH_sf"/>
</dbReference>
<gene>
    <name evidence="2" type="ORF">SAMN02745217_02688</name>
</gene>
<dbReference type="PANTHER" id="PTHR38462">
    <property type="entry name" value="EXONUCLEASE-LIKE PROTEIN"/>
    <property type="match status" value="1"/>
</dbReference>
<organism evidence="2 3">
    <name type="scientific">Anaerocolumna xylanovorans DSM 12503</name>
    <dbReference type="NCBI Taxonomy" id="1121345"/>
    <lineage>
        <taxon>Bacteria</taxon>
        <taxon>Bacillati</taxon>
        <taxon>Bacillota</taxon>
        <taxon>Clostridia</taxon>
        <taxon>Lachnospirales</taxon>
        <taxon>Lachnospiraceae</taxon>
        <taxon>Anaerocolumna</taxon>
    </lineage>
</organism>
<sequence length="402" mass="46422">MKTKHSFFQIEYTYLLHEPYQKEDILFFDIETTGFSPKTSYVYLIGCMYYKEGSWQVTQWLNTEPQKESELILAFSEFLKKYRRIIHYNGSGFDIPFLQKKAAMYGIPDPFSHIESLDLYKLILPLKKFLSLESTRLKAIESCLGLERKDTYSGEELISVYSGYLGRLAYEKLVDKSVSVNVNSNPSAGDLEDILLLHNFEDVKSLLPISGMLYYRDILGDVYLTGNLSTVSCEFSEEESLVLLTCQLPFSFPAGFTVYCPLKERISLKGGNETIKDMQVTAVFDDNTLLFKLPVYKGTLKYYLTPPSDYYYLPLEDMAVHKSVAQYVDKEYRKKATPSTCYIKKDSLFIPRGESSFEPCFRKNYADRITYIETDKLKGMQPNELAAFGDGLLLFFKNFYHL</sequence>
<dbReference type="InterPro" id="IPR012337">
    <property type="entry name" value="RNaseH-like_sf"/>
</dbReference>
<proteinExistence type="predicted"/>
<accession>A0A1M7YCH9</accession>
<dbReference type="InterPro" id="IPR038720">
    <property type="entry name" value="YprB_RNase_H-like_dom"/>
</dbReference>
<dbReference type="Gene3D" id="3.30.420.10">
    <property type="entry name" value="Ribonuclease H-like superfamily/Ribonuclease H"/>
    <property type="match status" value="1"/>
</dbReference>
<evidence type="ECO:0000313" key="3">
    <source>
        <dbReference type="Proteomes" id="UP000184612"/>
    </source>
</evidence>
<keyword evidence="3" id="KW-1185">Reference proteome</keyword>
<protein>
    <recommendedName>
        <fullName evidence="1">YprB ribonuclease H-like domain-containing protein</fullName>
    </recommendedName>
</protein>
<dbReference type="RefSeq" id="WP_073589359.1">
    <property type="nucleotide sequence ID" value="NZ_FRFD01000007.1"/>
</dbReference>
<evidence type="ECO:0000313" key="2">
    <source>
        <dbReference type="EMBL" id="SHO50301.1"/>
    </source>
</evidence>
<dbReference type="PANTHER" id="PTHR38462:SF1">
    <property type="entry name" value="YPRB RIBONUCLEASE H-LIKE DOMAIN-CONTAINING PROTEIN"/>
    <property type="match status" value="1"/>
</dbReference>
<dbReference type="AlphaFoldDB" id="A0A1M7YCH9"/>
<dbReference type="SUPFAM" id="SSF53098">
    <property type="entry name" value="Ribonuclease H-like"/>
    <property type="match status" value="1"/>
</dbReference>
<dbReference type="Proteomes" id="UP000184612">
    <property type="component" value="Unassembled WGS sequence"/>
</dbReference>
<dbReference type="GO" id="GO:0003676">
    <property type="term" value="F:nucleic acid binding"/>
    <property type="evidence" value="ECO:0007669"/>
    <property type="project" value="InterPro"/>
</dbReference>
<dbReference type="Pfam" id="PF13482">
    <property type="entry name" value="RNase_H_2"/>
    <property type="match status" value="1"/>
</dbReference>
<dbReference type="EMBL" id="FRFD01000007">
    <property type="protein sequence ID" value="SHO50301.1"/>
    <property type="molecule type" value="Genomic_DNA"/>
</dbReference>
<name>A0A1M7YCH9_9FIRM</name>
<evidence type="ECO:0000259" key="1">
    <source>
        <dbReference type="Pfam" id="PF13482"/>
    </source>
</evidence>
<reference evidence="2 3" key="1">
    <citation type="submission" date="2016-12" db="EMBL/GenBank/DDBJ databases">
        <authorList>
            <person name="Song W.-J."/>
            <person name="Kurnit D.M."/>
        </authorList>
    </citation>
    <scope>NUCLEOTIDE SEQUENCE [LARGE SCALE GENOMIC DNA]</scope>
    <source>
        <strain evidence="2 3">DSM 12503</strain>
    </source>
</reference>
<dbReference type="OrthoDB" id="9790530at2"/>
<dbReference type="STRING" id="1121345.SAMN02745217_02688"/>
<feature type="domain" description="YprB ribonuclease H-like" evidence="1">
    <location>
        <begin position="26"/>
        <end position="209"/>
    </location>
</feature>